<dbReference type="Pfam" id="PF12893">
    <property type="entry name" value="Lumazine_bd_2"/>
    <property type="match status" value="1"/>
</dbReference>
<dbReference type="EMBL" id="CP064939">
    <property type="protein sequence ID" value="QPH38339.1"/>
    <property type="molecule type" value="Genomic_DNA"/>
</dbReference>
<organism evidence="2 3">
    <name type="scientific">Pedobacter endophyticus</name>
    <dbReference type="NCBI Taxonomy" id="2789740"/>
    <lineage>
        <taxon>Bacteria</taxon>
        <taxon>Pseudomonadati</taxon>
        <taxon>Bacteroidota</taxon>
        <taxon>Sphingobacteriia</taxon>
        <taxon>Sphingobacteriales</taxon>
        <taxon>Sphingobacteriaceae</taxon>
        <taxon>Pedobacter</taxon>
    </lineage>
</organism>
<accession>A0A7U3Q4T9</accession>
<dbReference type="RefSeq" id="WP_196097765.1">
    <property type="nucleotide sequence ID" value="NZ_CP064939.1"/>
</dbReference>
<dbReference type="InterPro" id="IPR039437">
    <property type="entry name" value="FrzH/put_lumazine-bd"/>
</dbReference>
<evidence type="ECO:0000313" key="2">
    <source>
        <dbReference type="EMBL" id="QPH38339.1"/>
    </source>
</evidence>
<dbReference type="KEGG" id="pex:IZT61_14720"/>
<keyword evidence="1" id="KW-0732">Signal</keyword>
<dbReference type="Gene3D" id="3.10.450.50">
    <property type="match status" value="1"/>
</dbReference>
<reference evidence="2 3" key="1">
    <citation type="submission" date="2020-11" db="EMBL/GenBank/DDBJ databases">
        <title>Pedobacter endophytica, an endophytic bacteria isolated form Carex pumila.</title>
        <authorList>
            <person name="Peng Y."/>
            <person name="Jiang L."/>
            <person name="Lee J."/>
        </authorList>
    </citation>
    <scope>NUCLEOTIDE SEQUENCE [LARGE SCALE GENOMIC DNA]</scope>
    <source>
        <strain evidence="2 3">JBR3-12</strain>
    </source>
</reference>
<proteinExistence type="predicted"/>
<dbReference type="AlphaFoldDB" id="A0A7U3Q4T9"/>
<evidence type="ECO:0000313" key="3">
    <source>
        <dbReference type="Proteomes" id="UP000594759"/>
    </source>
</evidence>
<sequence length="151" mass="16942">MKKYTVLAILLTCLNTGLFAQNEEAAIKQTVNNLFIGMKSGDSTIARSAFANDCIMQTIVSKNGTASARTENLNQFIKFIGSVAKDKLDERIVFTKILIDGPLAVVWTDYKFYLNNTFSHCGVNSFQLVKGAKGWRIVYLIDTRRKDECEE</sequence>
<name>A0A7U3Q4T9_9SPHI</name>
<gene>
    <name evidence="2" type="ORF">IZT61_14720</name>
</gene>
<keyword evidence="3" id="KW-1185">Reference proteome</keyword>
<dbReference type="SUPFAM" id="SSF54427">
    <property type="entry name" value="NTF2-like"/>
    <property type="match status" value="1"/>
</dbReference>
<feature type="chain" id="PRO_5032668722" evidence="1">
    <location>
        <begin position="21"/>
        <end position="151"/>
    </location>
</feature>
<evidence type="ECO:0000256" key="1">
    <source>
        <dbReference type="SAM" id="SignalP"/>
    </source>
</evidence>
<dbReference type="InterPro" id="IPR032710">
    <property type="entry name" value="NTF2-like_dom_sf"/>
</dbReference>
<dbReference type="Proteomes" id="UP000594759">
    <property type="component" value="Chromosome"/>
</dbReference>
<feature type="signal peptide" evidence="1">
    <location>
        <begin position="1"/>
        <end position="20"/>
    </location>
</feature>
<protein>
    <submittedName>
        <fullName evidence="2">Nuclear transport factor 2 family protein</fullName>
    </submittedName>
</protein>